<dbReference type="RefSeq" id="WP_068248624.1">
    <property type="nucleotide sequence ID" value="NZ_LPUY01000135.1"/>
</dbReference>
<dbReference type="GO" id="GO:0050385">
    <property type="term" value="F:ureidoglycolate lyase activity"/>
    <property type="evidence" value="ECO:0007669"/>
    <property type="project" value="UniProtKB-EC"/>
</dbReference>
<dbReference type="Pfam" id="PF01557">
    <property type="entry name" value="FAA_hydrolase"/>
    <property type="match status" value="1"/>
</dbReference>
<dbReference type="GO" id="GO:0019752">
    <property type="term" value="P:carboxylic acid metabolic process"/>
    <property type="evidence" value="ECO:0007669"/>
    <property type="project" value="UniProtKB-ARBA"/>
</dbReference>
<evidence type="ECO:0000313" key="4">
    <source>
        <dbReference type="EMBL" id="KUP90756.1"/>
    </source>
</evidence>
<organism evidence="4 5">
    <name type="scientific">Tritonibacter horizontis</name>
    <dbReference type="NCBI Taxonomy" id="1768241"/>
    <lineage>
        <taxon>Bacteria</taxon>
        <taxon>Pseudomonadati</taxon>
        <taxon>Pseudomonadota</taxon>
        <taxon>Alphaproteobacteria</taxon>
        <taxon>Rhodobacterales</taxon>
        <taxon>Paracoccaceae</taxon>
        <taxon>Tritonibacter</taxon>
    </lineage>
</organism>
<evidence type="ECO:0000256" key="1">
    <source>
        <dbReference type="ARBA" id="ARBA00010211"/>
    </source>
</evidence>
<keyword evidence="4" id="KW-0456">Lyase</keyword>
<protein>
    <submittedName>
        <fullName evidence="4">Ureidoglycolate lyase</fullName>
        <ecNumber evidence="4">4.3.2.3</ecNumber>
    </submittedName>
</protein>
<feature type="domain" description="Fumarylacetoacetase-like C-terminal" evidence="3">
    <location>
        <begin position="80"/>
        <end position="286"/>
    </location>
</feature>
<comment type="similarity">
    <text evidence="1">Belongs to the FAH family.</text>
</comment>
<dbReference type="InterPro" id="IPR036663">
    <property type="entry name" value="Fumarylacetoacetase_C_sf"/>
</dbReference>
<evidence type="ECO:0000313" key="5">
    <source>
        <dbReference type="Proteomes" id="UP000068382"/>
    </source>
</evidence>
<sequence>MPLALFSTATTSPRLGKVIGDRIIDLAEAAPGLPATVIEFLVAGESARQAYDAVNPDSPGARPLSDVHLHAPVPAPEKYLAIGMNYSDHGAEAEKLGLTVPEYQLWFNKQVSCITGPFDAVVLPKVSEKLDYEAELAVVIGKTCRNVPREKARDVIGGYMVANDVSARDWQLRTGTMTLGKSFDTHGPIGPWLTLDHEVVDPQALTVRMLVNGVEKQKANTASMIFDIYDQIAYLSQVMTLKPGDILATGTPSGVGVAKDPPAFLQVGDVMRTEVEGLGYIENRVVADT</sequence>
<dbReference type="Proteomes" id="UP000068382">
    <property type="component" value="Unassembled WGS sequence"/>
</dbReference>
<dbReference type="AlphaFoldDB" id="A0A132BRD6"/>
<reference evidence="4 5" key="1">
    <citation type="submission" date="2015-12" db="EMBL/GenBank/DDBJ databases">
        <title>Genome sequence of the marine Rhodobacteraceae strain O3.65, Candidatus Tritonibacter horizontis.</title>
        <authorList>
            <person name="Poehlein A."/>
            <person name="Giebel H.A."/>
            <person name="Voget S."/>
            <person name="Brinkhoff T."/>
        </authorList>
    </citation>
    <scope>NUCLEOTIDE SEQUENCE [LARGE SCALE GENOMIC DNA]</scope>
    <source>
        <strain evidence="4 5">O3.65</strain>
    </source>
</reference>
<name>A0A132BRD6_9RHOB</name>
<dbReference type="InterPro" id="IPR011234">
    <property type="entry name" value="Fumarylacetoacetase-like_C"/>
</dbReference>
<evidence type="ECO:0000256" key="2">
    <source>
        <dbReference type="ARBA" id="ARBA00022723"/>
    </source>
</evidence>
<dbReference type="EMBL" id="LPUY01000135">
    <property type="protein sequence ID" value="KUP90756.1"/>
    <property type="molecule type" value="Genomic_DNA"/>
</dbReference>
<dbReference type="EC" id="4.3.2.3" evidence="4"/>
<accession>A0A132BRD6</accession>
<proteinExistence type="inferred from homology"/>
<dbReference type="GO" id="GO:0016853">
    <property type="term" value="F:isomerase activity"/>
    <property type="evidence" value="ECO:0007669"/>
    <property type="project" value="UniProtKB-ARBA"/>
</dbReference>
<dbReference type="SUPFAM" id="SSF56529">
    <property type="entry name" value="FAH"/>
    <property type="match status" value="1"/>
</dbReference>
<dbReference type="Gene3D" id="3.90.850.10">
    <property type="entry name" value="Fumarylacetoacetase-like, C-terminal domain"/>
    <property type="match status" value="1"/>
</dbReference>
<evidence type="ECO:0000259" key="3">
    <source>
        <dbReference type="Pfam" id="PF01557"/>
    </source>
</evidence>
<dbReference type="OrthoDB" id="5197601at2"/>
<dbReference type="GO" id="GO:0046872">
    <property type="term" value="F:metal ion binding"/>
    <property type="evidence" value="ECO:0007669"/>
    <property type="project" value="UniProtKB-KW"/>
</dbReference>
<comment type="caution">
    <text evidence="4">The sequence shown here is derived from an EMBL/GenBank/DDBJ whole genome shotgun (WGS) entry which is preliminary data.</text>
</comment>
<keyword evidence="2" id="KW-0479">Metal-binding</keyword>
<gene>
    <name evidence="4" type="ORF">TRIHO_43010</name>
</gene>
<dbReference type="PATRIC" id="fig|1768241.3.peg.4495"/>
<dbReference type="PANTHER" id="PTHR42796:SF4">
    <property type="entry name" value="FUMARYLACETOACETATE HYDROLASE DOMAIN-CONTAINING PROTEIN 2A"/>
    <property type="match status" value="1"/>
</dbReference>
<dbReference type="InterPro" id="IPR051121">
    <property type="entry name" value="FAH"/>
</dbReference>
<dbReference type="FunFam" id="3.90.850.10:FF:000002">
    <property type="entry name" value="2-hydroxyhepta-2,4-diene-1,7-dioate isomerase"/>
    <property type="match status" value="1"/>
</dbReference>
<dbReference type="PANTHER" id="PTHR42796">
    <property type="entry name" value="FUMARYLACETOACETATE HYDROLASE DOMAIN-CONTAINING PROTEIN 2A-RELATED"/>
    <property type="match status" value="1"/>
</dbReference>
<keyword evidence="5" id="KW-1185">Reference proteome</keyword>